<protein>
    <recommendedName>
        <fullName evidence="5">Meckelin</fullName>
    </recommendedName>
</protein>
<gene>
    <name evidence="3" type="ORF">XAT740_LOCUS35584</name>
</gene>
<reference evidence="3" key="1">
    <citation type="submission" date="2021-02" db="EMBL/GenBank/DDBJ databases">
        <authorList>
            <person name="Nowell W R."/>
        </authorList>
    </citation>
    <scope>NUCLEOTIDE SEQUENCE</scope>
</reference>
<feature type="transmembrane region" description="Helical" evidence="1">
    <location>
        <begin position="719"/>
        <end position="741"/>
    </location>
</feature>
<keyword evidence="1" id="KW-0472">Membrane</keyword>
<keyword evidence="1" id="KW-1133">Transmembrane helix</keyword>
<feature type="transmembrane region" description="Helical" evidence="1">
    <location>
        <begin position="678"/>
        <end position="699"/>
    </location>
</feature>
<name>A0A815MSZ5_ADIRI</name>
<accession>A0A815MSZ5</accession>
<evidence type="ECO:0000256" key="2">
    <source>
        <dbReference type="SAM" id="SignalP"/>
    </source>
</evidence>
<organism evidence="3 4">
    <name type="scientific">Adineta ricciae</name>
    <name type="common">Rotifer</name>
    <dbReference type="NCBI Taxonomy" id="249248"/>
    <lineage>
        <taxon>Eukaryota</taxon>
        <taxon>Metazoa</taxon>
        <taxon>Spiralia</taxon>
        <taxon>Gnathifera</taxon>
        <taxon>Rotifera</taxon>
        <taxon>Eurotatoria</taxon>
        <taxon>Bdelloidea</taxon>
        <taxon>Adinetida</taxon>
        <taxon>Adinetidae</taxon>
        <taxon>Adineta</taxon>
    </lineage>
</organism>
<evidence type="ECO:0008006" key="5">
    <source>
        <dbReference type="Google" id="ProtNLM"/>
    </source>
</evidence>
<feature type="chain" id="PRO_5032631177" description="Meckelin" evidence="2">
    <location>
        <begin position="23"/>
        <end position="993"/>
    </location>
</feature>
<dbReference type="EMBL" id="CAJNOR010003577">
    <property type="protein sequence ID" value="CAF1427386.1"/>
    <property type="molecule type" value="Genomic_DNA"/>
</dbReference>
<feature type="transmembrane region" description="Helical" evidence="1">
    <location>
        <begin position="753"/>
        <end position="771"/>
    </location>
</feature>
<feature type="signal peptide" evidence="2">
    <location>
        <begin position="1"/>
        <end position="22"/>
    </location>
</feature>
<dbReference type="AlphaFoldDB" id="A0A815MSZ5"/>
<dbReference type="InterPro" id="IPR019170">
    <property type="entry name" value="Meckelin"/>
</dbReference>
<feature type="transmembrane region" description="Helical" evidence="1">
    <location>
        <begin position="944"/>
        <end position="969"/>
    </location>
</feature>
<proteinExistence type="predicted"/>
<evidence type="ECO:0000256" key="1">
    <source>
        <dbReference type="SAM" id="Phobius"/>
    </source>
</evidence>
<dbReference type="GO" id="GO:0060271">
    <property type="term" value="P:cilium assembly"/>
    <property type="evidence" value="ECO:0007669"/>
    <property type="project" value="InterPro"/>
</dbReference>
<comment type="caution">
    <text evidence="3">The sequence shown here is derived from an EMBL/GenBank/DDBJ whole genome shotgun (WGS) entry which is preliminary data.</text>
</comment>
<evidence type="ECO:0000313" key="3">
    <source>
        <dbReference type="EMBL" id="CAF1427386.1"/>
    </source>
</evidence>
<feature type="transmembrane region" description="Helical" evidence="1">
    <location>
        <begin position="610"/>
        <end position="632"/>
    </location>
</feature>
<dbReference type="GO" id="GO:0036038">
    <property type="term" value="C:MKS complex"/>
    <property type="evidence" value="ECO:0007669"/>
    <property type="project" value="InterPro"/>
</dbReference>
<dbReference type="Proteomes" id="UP000663828">
    <property type="component" value="Unassembled WGS sequence"/>
</dbReference>
<keyword evidence="1" id="KW-0812">Transmembrane</keyword>
<keyword evidence="2" id="KW-0732">Signal</keyword>
<feature type="transmembrane region" description="Helical" evidence="1">
    <location>
        <begin position="527"/>
        <end position="545"/>
    </location>
</feature>
<feature type="transmembrane region" description="Helical" evidence="1">
    <location>
        <begin position="566"/>
        <end position="590"/>
    </location>
</feature>
<dbReference type="PANTHER" id="PTHR21274:SF0">
    <property type="entry name" value="MECKELIN"/>
    <property type="match status" value="1"/>
</dbReference>
<dbReference type="PANTHER" id="PTHR21274">
    <property type="entry name" value="MECKELIN"/>
    <property type="match status" value="1"/>
</dbReference>
<sequence length="993" mass="111454">MVFYKLIPFFFLLIIPISIVFAQTSLYTAYQVSVPFVTSCSTNEYFDTALIQCSSCPNNAQQKTNDPTQCDCVNGSYYYGVNQGGGSVLCLPCTSNYVRSRDGFGCTLSSSTPCNSTGTNSVFDEAAIDGSLISGSSASSSQPRIGGSSCVTCVNGTWPDIDGQRCTPCTNVTPRYNGSASSLSCCTAQNVEDGMCLTYVQDTSSSITFSNLNRFSSPTPSAFIQQHLTASFYLCRMNLYSANLQSSTRTLLSNATACQVLANIAAMQFYYGLPGYAYYLYDTYIWNPQVSQTVWTAVSSRTSIPFLAYPTSYYTEISSSTYSWIPLTFTPDDIITFKLAKYSATGQFLGLVDAFDSYMQLCGGGYTNGRAAFTFGTSYKQSCNIRADALWSSPSYETAFFDPYIVFTQSGVQQMIPASVVIVNYVSNTGATPNKNSDESTWAYHRRFFLLDRLSGVSIDNQSASIHYAKSIQIVTTLSAGGAYIRPPMVIVEYAELSSSSIGQGNIIQVSFQSTYRMNLDTHIRDIWIAVGVLSGVGILLAFARTTMWHTREGKEIIDLHTIGKLFLYICNILASAFFVVMAGVSLWWLIFFKRQDAVYLVIPTSTQQISFTVLVVVAFILKTFDILHLIIRQASMDIFFIDWEKPKAGSLNPVSVWRSYFVANEFHEIQTFRRINLTFQLFFVLFLLKVINLENVATVQSGVNLFPSSTDYVPEYNGILRVGIAFSMWLGTAIVQYLVYVAFYQRFFEDSILNFIDLCSVSNISVFILADSQYGYYIHGRSPHGTTDVNMRDMLVNLEREANQMSGTRGLQAKSEEQTFIIKIDRPFRIQYDVLLQSYQNRMLTNTTQKNSEQESEALMRSYKNLNEFLCSFIDHASPTYNYFIRDRFFIEKILNYEFPVASEPTGATGATGSIFFVDPEKSFRRAMFAGHENSLLMWNMAIFLFIDYFAFNYVLAGIITYILNLIAVKMRQSLGRRNLAKKTLIDKRFLI</sequence>
<evidence type="ECO:0000313" key="4">
    <source>
        <dbReference type="Proteomes" id="UP000663828"/>
    </source>
</evidence>
<keyword evidence="4" id="KW-1185">Reference proteome</keyword>
<dbReference type="Pfam" id="PF09773">
    <property type="entry name" value="Meckelin"/>
    <property type="match status" value="1"/>
</dbReference>